<reference evidence="2 3" key="1">
    <citation type="submission" date="2016-05" db="EMBL/GenBank/DDBJ databases">
        <title>Niabella ginsenosidivorans BS26 whole genome sequencing.</title>
        <authorList>
            <person name="Im W.T."/>
            <person name="Siddiqi M.Z."/>
        </authorList>
    </citation>
    <scope>NUCLEOTIDE SEQUENCE [LARGE SCALE GENOMIC DNA]</scope>
    <source>
        <strain evidence="2 3">BS26</strain>
    </source>
</reference>
<evidence type="ECO:0000313" key="3">
    <source>
        <dbReference type="Proteomes" id="UP000077667"/>
    </source>
</evidence>
<sequence>MMKGRKKGTPKTGGRIAGTPNKVTGNLREWITAFIENNRGQIQQDWLALEPKDRIVLFERLLKYSLPQLQATSLTTNFEQLTDEQLDIIIEQLKQQIQ</sequence>
<evidence type="ECO:0000256" key="1">
    <source>
        <dbReference type="SAM" id="MobiDB-lite"/>
    </source>
</evidence>
<protein>
    <submittedName>
        <fullName evidence="2">Uncharacterized protein</fullName>
    </submittedName>
</protein>
<dbReference type="KEGG" id="nia:A8C56_02980"/>
<dbReference type="AlphaFoldDB" id="A0A1A9HYC3"/>
<gene>
    <name evidence="2" type="ORF">A8C56_02980</name>
</gene>
<accession>A0A1A9HYC3</accession>
<name>A0A1A9HYC3_9BACT</name>
<dbReference type="Proteomes" id="UP000077667">
    <property type="component" value="Chromosome"/>
</dbReference>
<proteinExistence type="predicted"/>
<dbReference type="STRING" id="1176587.A8C56_02980"/>
<organism evidence="2 3">
    <name type="scientific">Niabella ginsenosidivorans</name>
    <dbReference type="NCBI Taxonomy" id="1176587"/>
    <lineage>
        <taxon>Bacteria</taxon>
        <taxon>Pseudomonadati</taxon>
        <taxon>Bacteroidota</taxon>
        <taxon>Chitinophagia</taxon>
        <taxon>Chitinophagales</taxon>
        <taxon>Chitinophagaceae</taxon>
        <taxon>Niabella</taxon>
    </lineage>
</organism>
<keyword evidence="3" id="KW-1185">Reference proteome</keyword>
<evidence type="ECO:0000313" key="2">
    <source>
        <dbReference type="EMBL" id="ANH80085.1"/>
    </source>
</evidence>
<dbReference type="EMBL" id="CP015772">
    <property type="protein sequence ID" value="ANH80085.1"/>
    <property type="molecule type" value="Genomic_DNA"/>
</dbReference>
<feature type="region of interest" description="Disordered" evidence="1">
    <location>
        <begin position="1"/>
        <end position="21"/>
    </location>
</feature>